<keyword evidence="2" id="KW-1185">Reference proteome</keyword>
<comment type="caution">
    <text evidence="1">The sequence shown here is derived from an EMBL/GenBank/DDBJ whole genome shotgun (WGS) entry which is preliminary data.</text>
</comment>
<dbReference type="Proteomes" id="UP000593571">
    <property type="component" value="Unassembled WGS sequence"/>
</dbReference>
<dbReference type="EMBL" id="JACASE010000007">
    <property type="protein sequence ID" value="KAF6447540.1"/>
    <property type="molecule type" value="Genomic_DNA"/>
</dbReference>
<proteinExistence type="predicted"/>
<reference evidence="1 2" key="1">
    <citation type="journal article" date="2020" name="Nature">
        <title>Six reference-quality genomes reveal evolution of bat adaptations.</title>
        <authorList>
            <person name="Jebb D."/>
            <person name="Huang Z."/>
            <person name="Pippel M."/>
            <person name="Hughes G.M."/>
            <person name="Lavrichenko K."/>
            <person name="Devanna P."/>
            <person name="Winkler S."/>
            <person name="Jermiin L.S."/>
            <person name="Skirmuntt E.C."/>
            <person name="Katzourakis A."/>
            <person name="Burkitt-Gray L."/>
            <person name="Ray D.A."/>
            <person name="Sullivan K.A.M."/>
            <person name="Roscito J.G."/>
            <person name="Kirilenko B.M."/>
            <person name="Davalos L.M."/>
            <person name="Corthals A.P."/>
            <person name="Power M.L."/>
            <person name="Jones G."/>
            <person name="Ransome R.D."/>
            <person name="Dechmann D.K.N."/>
            <person name="Locatelli A.G."/>
            <person name="Puechmaille S.J."/>
            <person name="Fedrigo O."/>
            <person name="Jarvis E.D."/>
            <person name="Hiller M."/>
            <person name="Vernes S.C."/>
            <person name="Myers E.W."/>
            <person name="Teeling E.C."/>
        </authorList>
    </citation>
    <scope>NUCLEOTIDE SEQUENCE [LARGE SCALE GENOMIC DNA]</scope>
    <source>
        <strain evidence="1">MRouAeg1</strain>
        <tissue evidence="1">Muscle</tissue>
    </source>
</reference>
<gene>
    <name evidence="1" type="ORF">HJG63_011974</name>
</gene>
<name>A0A7J8FIX7_ROUAE</name>
<sequence length="127" mass="13508">MKNKYTSNLEMILVVLGIGSKLGQSQDLALHWVFSFRSPFGEKIGELTNRFGVPCKLALVWPLELGVSSLCLSSEKGIPASFLVSSSAIGFPARPESPGQEGADAVGTGCSFQHRTLYAHLPVSLGA</sequence>
<organism evidence="1 2">
    <name type="scientific">Rousettus aegyptiacus</name>
    <name type="common">Egyptian fruit bat</name>
    <name type="synonym">Pteropus aegyptiacus</name>
    <dbReference type="NCBI Taxonomy" id="9407"/>
    <lineage>
        <taxon>Eukaryota</taxon>
        <taxon>Metazoa</taxon>
        <taxon>Chordata</taxon>
        <taxon>Craniata</taxon>
        <taxon>Vertebrata</taxon>
        <taxon>Euteleostomi</taxon>
        <taxon>Mammalia</taxon>
        <taxon>Eutheria</taxon>
        <taxon>Laurasiatheria</taxon>
        <taxon>Chiroptera</taxon>
        <taxon>Yinpterochiroptera</taxon>
        <taxon>Pteropodoidea</taxon>
        <taxon>Pteropodidae</taxon>
        <taxon>Rousettinae</taxon>
        <taxon>Rousettus</taxon>
    </lineage>
</organism>
<evidence type="ECO:0000313" key="1">
    <source>
        <dbReference type="EMBL" id="KAF6447540.1"/>
    </source>
</evidence>
<accession>A0A7J8FIX7</accession>
<evidence type="ECO:0000313" key="2">
    <source>
        <dbReference type="Proteomes" id="UP000593571"/>
    </source>
</evidence>
<dbReference type="AlphaFoldDB" id="A0A7J8FIX7"/>
<protein>
    <submittedName>
        <fullName evidence="1">Uncharacterized protein</fullName>
    </submittedName>
</protein>